<reference evidence="2" key="1">
    <citation type="submission" date="2014-11" db="EMBL/GenBank/DDBJ databases">
        <authorList>
            <person name="Otto D Thomas"/>
            <person name="Naeem Raeece"/>
        </authorList>
    </citation>
    <scope>NUCLEOTIDE SEQUENCE</scope>
</reference>
<proteinExistence type="predicted"/>
<dbReference type="AlphaFoldDB" id="A0A0G4G0M7"/>
<dbReference type="VEuPathDB" id="CryptoDB:Cvel_19686"/>
<feature type="region of interest" description="Disordered" evidence="1">
    <location>
        <begin position="109"/>
        <end position="156"/>
    </location>
</feature>
<organism evidence="2">
    <name type="scientific">Chromera velia CCMP2878</name>
    <dbReference type="NCBI Taxonomy" id="1169474"/>
    <lineage>
        <taxon>Eukaryota</taxon>
        <taxon>Sar</taxon>
        <taxon>Alveolata</taxon>
        <taxon>Colpodellida</taxon>
        <taxon>Chromeraceae</taxon>
        <taxon>Chromera</taxon>
    </lineage>
</organism>
<accession>A0A0G4G0M7</accession>
<name>A0A0G4G0M7_9ALVE</name>
<dbReference type="EMBL" id="CDMZ01000792">
    <property type="protein sequence ID" value="CEM21602.1"/>
    <property type="molecule type" value="Genomic_DNA"/>
</dbReference>
<sequence>MPGEEAATAENGRPIVVPGTKYVLGSTLQIAEHKFVLTDVQDRLQAYAQPGVPMALITEHRGTWFFAPYNNMALGLVQMSLNLERDKVVPHYWMYEPEYDEILQRQQGGGMDANGQIQAPPLNAGGGAQGQGGGEDPGAQGGGESGTALEGGQTSS</sequence>
<evidence type="ECO:0000256" key="1">
    <source>
        <dbReference type="SAM" id="MobiDB-lite"/>
    </source>
</evidence>
<feature type="compositionally biased region" description="Low complexity" evidence="1">
    <location>
        <begin position="146"/>
        <end position="156"/>
    </location>
</feature>
<protein>
    <submittedName>
        <fullName evidence="2">Uncharacterized protein</fullName>
    </submittedName>
</protein>
<evidence type="ECO:0000313" key="2">
    <source>
        <dbReference type="EMBL" id="CEM21602.1"/>
    </source>
</evidence>
<feature type="compositionally biased region" description="Gly residues" evidence="1">
    <location>
        <begin position="124"/>
        <end position="145"/>
    </location>
</feature>
<gene>
    <name evidence="2" type="ORF">Cvel_19686</name>
</gene>